<evidence type="ECO:0000256" key="1">
    <source>
        <dbReference type="ARBA" id="ARBA00001966"/>
    </source>
</evidence>
<dbReference type="InterPro" id="IPR058240">
    <property type="entry name" value="rSAM_sf"/>
</dbReference>
<dbReference type="InterPro" id="IPR013785">
    <property type="entry name" value="Aldolase_TIM"/>
</dbReference>
<evidence type="ECO:0000256" key="2">
    <source>
        <dbReference type="ARBA" id="ARBA00022485"/>
    </source>
</evidence>
<dbReference type="CDD" id="cd01335">
    <property type="entry name" value="Radical_SAM"/>
    <property type="match status" value="1"/>
</dbReference>
<evidence type="ECO:0000313" key="9">
    <source>
        <dbReference type="Proteomes" id="UP001180840"/>
    </source>
</evidence>
<reference evidence="8" key="1">
    <citation type="submission" date="2023-07" db="EMBL/GenBank/DDBJ databases">
        <title>Sequencing the genomes of 1000 actinobacteria strains.</title>
        <authorList>
            <person name="Klenk H.-P."/>
        </authorList>
    </citation>
    <scope>NUCLEOTIDE SEQUENCE</scope>
    <source>
        <strain evidence="8">DSM 107476</strain>
    </source>
</reference>
<dbReference type="GO" id="GO:0043365">
    <property type="term" value="F:[formate-C-acetyltransferase]-activating enzyme activity"/>
    <property type="evidence" value="ECO:0007669"/>
    <property type="project" value="UniProtKB-EC"/>
</dbReference>
<keyword evidence="7 8" id="KW-0560">Oxidoreductase</keyword>
<evidence type="ECO:0000256" key="6">
    <source>
        <dbReference type="ARBA" id="ARBA00023014"/>
    </source>
</evidence>
<accession>A0ABU1ZZF1</accession>
<proteinExistence type="inferred from homology"/>
<evidence type="ECO:0000256" key="7">
    <source>
        <dbReference type="PIRNR" id="PIRNR000368"/>
    </source>
</evidence>
<comment type="function">
    <text evidence="7">Activation of anaerobic ribonucleoside-triphosphate reductase under anaerobic conditions by generation of an organic free radical, using S-adenosylmethionine and reduced flavodoxin as cosubstrates to produce 5'-deoxy-adenosine.</text>
</comment>
<dbReference type="SFLD" id="SFLDG01063">
    <property type="entry name" value="activating_enzymes__group_1"/>
    <property type="match status" value="1"/>
</dbReference>
<evidence type="ECO:0000256" key="3">
    <source>
        <dbReference type="ARBA" id="ARBA00022691"/>
    </source>
</evidence>
<comment type="cofactor">
    <cofactor evidence="1">
        <name>[4Fe-4S] cluster</name>
        <dbReference type="ChEBI" id="CHEBI:49883"/>
    </cofactor>
</comment>
<keyword evidence="4" id="KW-0479">Metal-binding</keyword>
<dbReference type="RefSeq" id="WP_290195571.1">
    <property type="nucleotide sequence ID" value="NZ_CP047654.1"/>
</dbReference>
<dbReference type="PANTHER" id="PTHR30352:SF2">
    <property type="entry name" value="ANAEROBIC RIBONUCLEOSIDE-TRIPHOSPHATE REDUCTASE-ACTIVATING PROTEIN"/>
    <property type="match status" value="1"/>
</dbReference>
<dbReference type="InterPro" id="IPR012837">
    <property type="entry name" value="NrdG"/>
</dbReference>
<keyword evidence="3" id="KW-0949">S-adenosyl-L-methionine</keyword>
<evidence type="ECO:0000256" key="4">
    <source>
        <dbReference type="ARBA" id="ARBA00022723"/>
    </source>
</evidence>
<evidence type="ECO:0000256" key="5">
    <source>
        <dbReference type="ARBA" id="ARBA00023004"/>
    </source>
</evidence>
<dbReference type="NCBIfam" id="TIGR02491">
    <property type="entry name" value="NrdG"/>
    <property type="match status" value="1"/>
</dbReference>
<name>A0ABU1ZZF1_9CORY</name>
<dbReference type="SFLD" id="SFLDS00029">
    <property type="entry name" value="Radical_SAM"/>
    <property type="match status" value="1"/>
</dbReference>
<dbReference type="SFLD" id="SFLDF00299">
    <property type="entry name" value="anaerobic_ribonucleoside-triph"/>
    <property type="match status" value="1"/>
</dbReference>
<gene>
    <name evidence="8" type="ORF">J2S39_001816</name>
</gene>
<comment type="caution">
    <text evidence="8">The sequence shown here is derived from an EMBL/GenBank/DDBJ whole genome shotgun (WGS) entry which is preliminary data.</text>
</comment>
<dbReference type="Gene3D" id="3.20.20.70">
    <property type="entry name" value="Aldolase class I"/>
    <property type="match status" value="1"/>
</dbReference>
<keyword evidence="9" id="KW-1185">Reference proteome</keyword>
<dbReference type="InterPro" id="IPR034457">
    <property type="entry name" value="Organic_radical-activating"/>
</dbReference>
<dbReference type="InterPro" id="IPR007197">
    <property type="entry name" value="rSAM"/>
</dbReference>
<keyword evidence="5" id="KW-0408">Iron</keyword>
<organism evidence="8 9">
    <name type="scientific">Corynebacterium guangdongense</name>
    <dbReference type="NCBI Taxonomy" id="1783348"/>
    <lineage>
        <taxon>Bacteria</taxon>
        <taxon>Bacillati</taxon>
        <taxon>Actinomycetota</taxon>
        <taxon>Actinomycetes</taxon>
        <taxon>Mycobacteriales</taxon>
        <taxon>Corynebacteriaceae</taxon>
        <taxon>Corynebacterium</taxon>
    </lineage>
</organism>
<dbReference type="PANTHER" id="PTHR30352">
    <property type="entry name" value="PYRUVATE FORMATE-LYASE-ACTIVATING ENZYME"/>
    <property type="match status" value="1"/>
</dbReference>
<dbReference type="Proteomes" id="UP001180840">
    <property type="component" value="Unassembled WGS sequence"/>
</dbReference>
<comment type="similarity">
    <text evidence="7">Belongs to the organic radical-activating enzymes family.</text>
</comment>
<protein>
    <recommendedName>
        <fullName evidence="7">Anaerobic ribonucleoside-triphosphate reductase-activating protein</fullName>
        <ecNumber evidence="7">1.97.1.-</ecNumber>
    </recommendedName>
</protein>
<sequence length="199" mass="22598">MSELSDARRSRIEAMDERSRTWEQTDEFRVADYKPFQALDGEGLRCSLYVSYCPFNCLGCYNKAAQKKGYGNPYTAELEERILRDLANPHVAGLTLVGGEPFLSARWLLPLVRRIREELPGKTVWSYSGYTWEILRLFGDERRSLLESLDVLIDGQFIQEERDEGNLKPFAGSANQRLIDVPVSLVAGAPVKYEVATLV</sequence>
<dbReference type="SUPFAM" id="SSF102114">
    <property type="entry name" value="Radical SAM enzymes"/>
    <property type="match status" value="1"/>
</dbReference>
<dbReference type="EMBL" id="JAVDXZ010000001">
    <property type="protein sequence ID" value="MDR7330140.1"/>
    <property type="molecule type" value="Genomic_DNA"/>
</dbReference>
<keyword evidence="2" id="KW-0004">4Fe-4S</keyword>
<dbReference type="Pfam" id="PF13353">
    <property type="entry name" value="Fer4_12"/>
    <property type="match status" value="1"/>
</dbReference>
<evidence type="ECO:0000313" key="8">
    <source>
        <dbReference type="EMBL" id="MDR7330140.1"/>
    </source>
</evidence>
<keyword evidence="6" id="KW-0411">Iron-sulfur</keyword>
<dbReference type="SFLD" id="SFLDG01066">
    <property type="entry name" value="organic_radical-activating_enz"/>
    <property type="match status" value="1"/>
</dbReference>
<dbReference type="PIRSF" id="PIRSF000368">
    <property type="entry name" value="NrdG"/>
    <property type="match status" value="1"/>
</dbReference>
<dbReference type="EC" id="1.97.1.-" evidence="7"/>